<protein>
    <submittedName>
        <fullName evidence="6">Uncharacterized protein</fullName>
    </submittedName>
</protein>
<dbReference type="InterPro" id="IPR020904">
    <property type="entry name" value="Sc_DH/Rdtase_CS"/>
</dbReference>
<feature type="transmembrane region" description="Helical" evidence="5">
    <location>
        <begin position="6"/>
        <end position="29"/>
    </location>
</feature>
<keyword evidence="5" id="KW-0812">Transmembrane</keyword>
<dbReference type="FunFam" id="3.40.50.720:FF:000137">
    <property type="entry name" value="Hydroxysteroid (17-beta) dehydrogenase 3"/>
    <property type="match status" value="1"/>
</dbReference>
<comment type="caution">
    <text evidence="6">The sequence shown here is derived from an EMBL/GenBank/DDBJ whole genome shotgun (WGS) entry which is preliminary data.</text>
</comment>
<feature type="transmembrane region" description="Helical" evidence="5">
    <location>
        <begin position="274"/>
        <end position="296"/>
    </location>
</feature>
<evidence type="ECO:0000256" key="5">
    <source>
        <dbReference type="SAM" id="Phobius"/>
    </source>
</evidence>
<dbReference type="PRINTS" id="PR00081">
    <property type="entry name" value="GDHRDH"/>
</dbReference>
<dbReference type="CDD" id="cd05356">
    <property type="entry name" value="17beta-HSD1_like_SDR_c"/>
    <property type="match status" value="1"/>
</dbReference>
<comment type="subcellular location">
    <subcellularLocation>
        <location evidence="1">Endoplasmic reticulum</location>
    </subcellularLocation>
</comment>
<name>A0AAE1J9K9_9FABA</name>
<evidence type="ECO:0000313" key="7">
    <source>
        <dbReference type="Proteomes" id="UP001293593"/>
    </source>
</evidence>
<dbReference type="PIRSF" id="PIRSF000126">
    <property type="entry name" value="11-beta-HSD1"/>
    <property type="match status" value="1"/>
</dbReference>
<reference evidence="6" key="1">
    <citation type="submission" date="2023-10" db="EMBL/GenBank/DDBJ databases">
        <title>Chromosome-level genome of the transformable northern wattle, Acacia crassicarpa.</title>
        <authorList>
            <person name="Massaro I."/>
            <person name="Sinha N.R."/>
            <person name="Poethig S."/>
            <person name="Leichty A.R."/>
        </authorList>
    </citation>
    <scope>NUCLEOTIDE SEQUENCE</scope>
    <source>
        <strain evidence="6">Acra3RX</strain>
        <tissue evidence="6">Leaf</tissue>
    </source>
</reference>
<evidence type="ECO:0000313" key="6">
    <source>
        <dbReference type="EMBL" id="KAK4265021.1"/>
    </source>
</evidence>
<dbReference type="SUPFAM" id="SSF51735">
    <property type="entry name" value="NAD(P)-binding Rossmann-fold domains"/>
    <property type="match status" value="1"/>
</dbReference>
<evidence type="ECO:0000256" key="2">
    <source>
        <dbReference type="ARBA" id="ARBA00022857"/>
    </source>
</evidence>
<dbReference type="GO" id="GO:0005783">
    <property type="term" value="C:endoplasmic reticulum"/>
    <property type="evidence" value="ECO:0007669"/>
    <property type="project" value="UniProtKB-SubCell"/>
</dbReference>
<comment type="similarity">
    <text evidence="4">Belongs to the short-chain dehydrogenases/reductases (SDR) family.</text>
</comment>
<accession>A0AAE1J9K9</accession>
<evidence type="ECO:0000256" key="3">
    <source>
        <dbReference type="ARBA" id="ARBA00023002"/>
    </source>
</evidence>
<dbReference type="GO" id="GO:0045703">
    <property type="term" value="F:ketoreductase activity"/>
    <property type="evidence" value="ECO:0007669"/>
    <property type="project" value="TreeGrafter"/>
</dbReference>
<gene>
    <name evidence="6" type="ORF">QN277_026127</name>
</gene>
<dbReference type="InterPro" id="IPR036291">
    <property type="entry name" value="NAD(P)-bd_dom_sf"/>
</dbReference>
<dbReference type="PANTHER" id="PTHR43899:SF25">
    <property type="entry name" value="ENOYL-(ACYL CARRIER) REDUCTASE"/>
    <property type="match status" value="1"/>
</dbReference>
<dbReference type="Gene3D" id="3.40.50.720">
    <property type="entry name" value="NAD(P)-binding Rossmann-like Domain"/>
    <property type="match status" value="1"/>
</dbReference>
<dbReference type="AlphaFoldDB" id="A0AAE1J9K9"/>
<evidence type="ECO:0000256" key="1">
    <source>
        <dbReference type="ARBA" id="ARBA00004240"/>
    </source>
</evidence>
<sequence>MAMEWPEIFLVATCSTGFITLFKAFIYFVRWVWVMFIRPSKNLKTYGSWAIVTGSTDGIGKAISLELASKGLNVLLVGRNPKKLEATSKEIRDAHGEHVEVKLVVIDFEKVNGEEIVKKIGEETEGLDVGVLVNNVGMASPYPRYFHEDDLEFMEAIIKVNLEAITWVTKAVIEGMIGKKKGVIVNICSGSCTIVSSFPLFSLYAATKAYLWMFSKCIGLEYKSKGIDVQCQVPMFVATKMVKLKTSLFIPTANDYSKSCIRWFGYKESIYVPYIFHSLQCLLIRMVPDSLVTWYLMRQFLYRRKIELAEYSKLQ</sequence>
<proteinExistence type="inferred from homology"/>
<feature type="transmembrane region" description="Helical" evidence="5">
    <location>
        <begin position="183"/>
        <end position="206"/>
    </location>
</feature>
<keyword evidence="7" id="KW-1185">Reference proteome</keyword>
<dbReference type="InterPro" id="IPR051019">
    <property type="entry name" value="VLCFA-Steroid_DH"/>
</dbReference>
<organism evidence="6 7">
    <name type="scientific">Acacia crassicarpa</name>
    <name type="common">northern wattle</name>
    <dbReference type="NCBI Taxonomy" id="499986"/>
    <lineage>
        <taxon>Eukaryota</taxon>
        <taxon>Viridiplantae</taxon>
        <taxon>Streptophyta</taxon>
        <taxon>Embryophyta</taxon>
        <taxon>Tracheophyta</taxon>
        <taxon>Spermatophyta</taxon>
        <taxon>Magnoliopsida</taxon>
        <taxon>eudicotyledons</taxon>
        <taxon>Gunneridae</taxon>
        <taxon>Pentapetalae</taxon>
        <taxon>rosids</taxon>
        <taxon>fabids</taxon>
        <taxon>Fabales</taxon>
        <taxon>Fabaceae</taxon>
        <taxon>Caesalpinioideae</taxon>
        <taxon>mimosoid clade</taxon>
        <taxon>Acacieae</taxon>
        <taxon>Acacia</taxon>
    </lineage>
</organism>
<dbReference type="PANTHER" id="PTHR43899">
    <property type="entry name" value="RH59310P"/>
    <property type="match status" value="1"/>
</dbReference>
<dbReference type="Proteomes" id="UP001293593">
    <property type="component" value="Unassembled WGS sequence"/>
</dbReference>
<keyword evidence="2" id="KW-0521">NADP</keyword>
<dbReference type="EMBL" id="JAWXYG010000008">
    <property type="protein sequence ID" value="KAK4265021.1"/>
    <property type="molecule type" value="Genomic_DNA"/>
</dbReference>
<keyword evidence="5" id="KW-1133">Transmembrane helix</keyword>
<dbReference type="PRINTS" id="PR00080">
    <property type="entry name" value="SDRFAMILY"/>
</dbReference>
<dbReference type="InterPro" id="IPR002347">
    <property type="entry name" value="SDR_fam"/>
</dbReference>
<dbReference type="PROSITE" id="PS00061">
    <property type="entry name" value="ADH_SHORT"/>
    <property type="match status" value="1"/>
</dbReference>
<dbReference type="Pfam" id="PF00106">
    <property type="entry name" value="adh_short"/>
    <property type="match status" value="1"/>
</dbReference>
<keyword evidence="3" id="KW-0560">Oxidoreductase</keyword>
<evidence type="ECO:0000256" key="4">
    <source>
        <dbReference type="RuleBase" id="RU000363"/>
    </source>
</evidence>
<keyword evidence="5" id="KW-0472">Membrane</keyword>